<accession>A0A8K0MM46</accession>
<dbReference type="GO" id="GO:0043022">
    <property type="term" value="F:ribosome binding"/>
    <property type="evidence" value="ECO:0007669"/>
    <property type="project" value="InterPro"/>
</dbReference>
<dbReference type="Pfam" id="PF07766">
    <property type="entry name" value="LETM1_RBD"/>
    <property type="match status" value="1"/>
</dbReference>
<evidence type="ECO:0000256" key="4">
    <source>
        <dbReference type="ARBA" id="ARBA00022989"/>
    </source>
</evidence>
<keyword evidence="2 8" id="KW-0812">Transmembrane</keyword>
<keyword evidence="6 8" id="KW-0472">Membrane</keyword>
<reference evidence="10" key="1">
    <citation type="submission" date="2020-03" db="EMBL/GenBank/DDBJ databases">
        <title>A high-quality chromosome-level genome assembly of a woody plant with both climbing and erect habits, Rhamnella rubrinervis.</title>
        <authorList>
            <person name="Lu Z."/>
            <person name="Yang Y."/>
            <person name="Zhu X."/>
            <person name="Sun Y."/>
        </authorList>
    </citation>
    <scope>NUCLEOTIDE SEQUENCE</scope>
    <source>
        <strain evidence="10">BYM</strain>
        <tissue evidence="10">Leaf</tissue>
    </source>
</reference>
<comment type="subcellular location">
    <subcellularLocation>
        <location evidence="1">Mitochondrion inner membrane</location>
        <topology evidence="1">Single-pass membrane protein</topology>
    </subcellularLocation>
</comment>
<dbReference type="AlphaFoldDB" id="A0A8K0MM46"/>
<dbReference type="GO" id="GO:0005743">
    <property type="term" value="C:mitochondrial inner membrane"/>
    <property type="evidence" value="ECO:0007669"/>
    <property type="project" value="UniProtKB-SubCell"/>
</dbReference>
<comment type="caution">
    <text evidence="10">The sequence shown here is derived from an EMBL/GenBank/DDBJ whole genome shotgun (WGS) entry which is preliminary data.</text>
</comment>
<protein>
    <recommendedName>
        <fullName evidence="9">Letm1 RBD domain-containing protein</fullName>
    </recommendedName>
</protein>
<keyword evidence="4 8" id="KW-1133">Transmembrane helix</keyword>
<evidence type="ECO:0000256" key="6">
    <source>
        <dbReference type="ARBA" id="ARBA00023136"/>
    </source>
</evidence>
<feature type="transmembrane region" description="Helical" evidence="8">
    <location>
        <begin position="639"/>
        <end position="668"/>
    </location>
</feature>
<dbReference type="InterPro" id="IPR033122">
    <property type="entry name" value="LETM1-like_RBD"/>
</dbReference>
<dbReference type="EMBL" id="VOIH02000003">
    <property type="protein sequence ID" value="KAF3450713.1"/>
    <property type="molecule type" value="Genomic_DNA"/>
</dbReference>
<evidence type="ECO:0000259" key="9">
    <source>
        <dbReference type="Pfam" id="PF07766"/>
    </source>
</evidence>
<evidence type="ECO:0000256" key="7">
    <source>
        <dbReference type="SAM" id="MobiDB-lite"/>
    </source>
</evidence>
<name>A0A8K0MM46_9ROSA</name>
<keyword evidence="3" id="KW-0999">Mitochondrion inner membrane</keyword>
<evidence type="ECO:0000313" key="11">
    <source>
        <dbReference type="Proteomes" id="UP000796880"/>
    </source>
</evidence>
<feature type="region of interest" description="Disordered" evidence="7">
    <location>
        <begin position="556"/>
        <end position="581"/>
    </location>
</feature>
<gene>
    <name evidence="10" type="ORF">FNV43_RR06802</name>
</gene>
<keyword evidence="11" id="KW-1185">Reference proteome</keyword>
<sequence length="714" mass="79899">MLNLFLLKKSIRKSDNRQRTTAKAPQHSRYITKEQGNYSLSKKNGFLGLLFRCYTSSRWSSYKTLSSASACVSSTQNNGSGDDAPVAETLNHEISFNRVNCLVWVLHESAKSFSLSVESLALTGSGPELTMAWNGKDVHEWHKRIAYLVAVYALLKTAIEVEVLLSHERHFNNSSAVGEILTPKMNLVGEYIETQLNMRHSELVEWFKVVELPRIAGFFIPLLNKWSMEYAGSGVAGMVVAISCCTAVGKLSSGRITCPLLTFSVEDVMIELMDLAHSLVGVEKLHHLATEAGFEMDFLSHFGKEVLSNKRGEELEFWIGLAQKKLSTEFHNFNVSRGRQTFHNKFGQVQASTLATLGIFAFLGKRTRLFLSRTGIKDVDEPIKDFLSYLECGGLFIYPEFSSISVYQSFMEVVTDEIGWLDFYATCRCLCGQERRKSKQRALQAEKEIVLSTVFTICYDVFSGFAHFSRSTQQLLDADLLAFLLQSQSLLTTCLEDYWAIYDKSGELLKITENGASDPNLASMKSKGATQLSVDMESNLMTLDGLNNQSQHAFKLRKPTCSSEKEAENSKGGSAKESDPQCQSLLRKYSTKLASTSSDLWMGTVLLFIDVMTAVELVLEQLGGHQVTKRERNKLKRTLNDIASLIPVTILMLIPVSAVGHAAMLAAINKYMPQMIPSPYSSERLDVVKQLKRTKTMEIRKRSNMEDPYPPKAS</sequence>
<evidence type="ECO:0000256" key="5">
    <source>
        <dbReference type="ARBA" id="ARBA00023128"/>
    </source>
</evidence>
<evidence type="ECO:0000256" key="3">
    <source>
        <dbReference type="ARBA" id="ARBA00022792"/>
    </source>
</evidence>
<evidence type="ECO:0000256" key="1">
    <source>
        <dbReference type="ARBA" id="ARBA00004434"/>
    </source>
</evidence>
<feature type="transmembrane region" description="Helical" evidence="8">
    <location>
        <begin position="600"/>
        <end position="619"/>
    </location>
</feature>
<feature type="domain" description="Letm1 RBD" evidence="9">
    <location>
        <begin position="628"/>
        <end position="696"/>
    </location>
</feature>
<evidence type="ECO:0000313" key="10">
    <source>
        <dbReference type="EMBL" id="KAF3450713.1"/>
    </source>
</evidence>
<feature type="compositionally biased region" description="Basic and acidic residues" evidence="7">
    <location>
        <begin position="563"/>
        <end position="579"/>
    </location>
</feature>
<dbReference type="InterPro" id="IPR044202">
    <property type="entry name" value="LETM1/MDM38-like"/>
</dbReference>
<dbReference type="Proteomes" id="UP000796880">
    <property type="component" value="Unassembled WGS sequence"/>
</dbReference>
<organism evidence="10 11">
    <name type="scientific">Rhamnella rubrinervis</name>
    <dbReference type="NCBI Taxonomy" id="2594499"/>
    <lineage>
        <taxon>Eukaryota</taxon>
        <taxon>Viridiplantae</taxon>
        <taxon>Streptophyta</taxon>
        <taxon>Embryophyta</taxon>
        <taxon>Tracheophyta</taxon>
        <taxon>Spermatophyta</taxon>
        <taxon>Magnoliopsida</taxon>
        <taxon>eudicotyledons</taxon>
        <taxon>Gunneridae</taxon>
        <taxon>Pentapetalae</taxon>
        <taxon>rosids</taxon>
        <taxon>fabids</taxon>
        <taxon>Rosales</taxon>
        <taxon>Rhamnaceae</taxon>
        <taxon>rhamnoid group</taxon>
        <taxon>Rhamneae</taxon>
        <taxon>Rhamnella</taxon>
    </lineage>
</organism>
<dbReference type="PANTHER" id="PTHR14009:SF34">
    <property type="entry name" value="LETM1 RBD DOMAIN-CONTAINING PROTEIN"/>
    <property type="match status" value="1"/>
</dbReference>
<proteinExistence type="predicted"/>
<dbReference type="PANTHER" id="PTHR14009">
    <property type="entry name" value="LEUCINE ZIPPER-EF-HAND CONTAINING TRANSMEMBRANE PROTEIN"/>
    <property type="match status" value="1"/>
</dbReference>
<keyword evidence="5" id="KW-0496">Mitochondrion</keyword>
<evidence type="ECO:0000256" key="8">
    <source>
        <dbReference type="SAM" id="Phobius"/>
    </source>
</evidence>
<dbReference type="OrthoDB" id="275278at2759"/>
<evidence type="ECO:0000256" key="2">
    <source>
        <dbReference type="ARBA" id="ARBA00022692"/>
    </source>
</evidence>
<dbReference type="GO" id="GO:0030003">
    <property type="term" value="P:intracellular monoatomic cation homeostasis"/>
    <property type="evidence" value="ECO:0007669"/>
    <property type="project" value="TreeGrafter"/>
</dbReference>